<feature type="domain" description="KRAB-related" evidence="3">
    <location>
        <begin position="8"/>
        <end position="72"/>
    </location>
</feature>
<feature type="region of interest" description="Disordered" evidence="1">
    <location>
        <begin position="189"/>
        <end position="230"/>
    </location>
</feature>
<dbReference type="Proteomes" id="UP001066276">
    <property type="component" value="Chromosome 2_1"/>
</dbReference>
<evidence type="ECO:0000256" key="1">
    <source>
        <dbReference type="SAM" id="MobiDB-lite"/>
    </source>
</evidence>
<dbReference type="PANTHER" id="PTHR23232:SF118">
    <property type="entry name" value="ZINC FINGER PROTEIN 746"/>
    <property type="match status" value="1"/>
</dbReference>
<dbReference type="EMBL" id="JANPWB010000003">
    <property type="protein sequence ID" value="KAJ1199427.1"/>
    <property type="molecule type" value="Genomic_DNA"/>
</dbReference>
<dbReference type="InterPro" id="IPR001909">
    <property type="entry name" value="KRAB"/>
</dbReference>
<dbReference type="SUPFAM" id="SSF109640">
    <property type="entry name" value="KRAB domain (Kruppel-associated box)"/>
    <property type="match status" value="1"/>
</dbReference>
<evidence type="ECO:0000259" key="3">
    <source>
        <dbReference type="PROSITE" id="PS50806"/>
    </source>
</evidence>
<gene>
    <name evidence="4" type="ORF">NDU88_003263</name>
</gene>
<evidence type="ECO:0000313" key="5">
    <source>
        <dbReference type="Proteomes" id="UP001066276"/>
    </source>
</evidence>
<accession>A0AAV7VGY4</accession>
<proteinExistence type="predicted"/>
<reference evidence="4" key="1">
    <citation type="journal article" date="2022" name="bioRxiv">
        <title>Sequencing and chromosome-scale assembly of the giantPleurodeles waltlgenome.</title>
        <authorList>
            <person name="Brown T."/>
            <person name="Elewa A."/>
            <person name="Iarovenko S."/>
            <person name="Subramanian E."/>
            <person name="Araus A.J."/>
            <person name="Petzold A."/>
            <person name="Susuki M."/>
            <person name="Suzuki K.-i.T."/>
            <person name="Hayashi T."/>
            <person name="Toyoda A."/>
            <person name="Oliveira C."/>
            <person name="Osipova E."/>
            <person name="Leigh N.D."/>
            <person name="Simon A."/>
            <person name="Yun M.H."/>
        </authorList>
    </citation>
    <scope>NUCLEOTIDE SEQUENCE</scope>
    <source>
        <strain evidence="4">20211129_DDA</strain>
        <tissue evidence="4">Liver</tissue>
    </source>
</reference>
<feature type="compositionally biased region" description="Basic and acidic residues" evidence="1">
    <location>
        <begin position="211"/>
        <end position="222"/>
    </location>
</feature>
<dbReference type="CDD" id="cd07765">
    <property type="entry name" value="KRAB_A-box"/>
    <property type="match status" value="1"/>
</dbReference>
<name>A0AAV7VGY4_PLEWA</name>
<organism evidence="4 5">
    <name type="scientific">Pleurodeles waltl</name>
    <name type="common">Iberian ribbed newt</name>
    <dbReference type="NCBI Taxonomy" id="8319"/>
    <lineage>
        <taxon>Eukaryota</taxon>
        <taxon>Metazoa</taxon>
        <taxon>Chordata</taxon>
        <taxon>Craniata</taxon>
        <taxon>Vertebrata</taxon>
        <taxon>Euteleostomi</taxon>
        <taxon>Amphibia</taxon>
        <taxon>Batrachia</taxon>
        <taxon>Caudata</taxon>
        <taxon>Salamandroidea</taxon>
        <taxon>Salamandridae</taxon>
        <taxon>Pleurodelinae</taxon>
        <taxon>Pleurodeles</taxon>
    </lineage>
</organism>
<comment type="caution">
    <text evidence="4">The sequence shown here is derived from an EMBL/GenBank/DDBJ whole genome shotgun (WGS) entry which is preliminary data.</text>
</comment>
<protein>
    <submittedName>
        <fullName evidence="4">Uncharacterized protein</fullName>
    </submittedName>
</protein>
<dbReference type="InterPro" id="IPR050169">
    <property type="entry name" value="Krueppel_C2H2_ZnF"/>
</dbReference>
<sequence>MAEPDSSQALVTFNDVAVYFSEEEWQRLEEWQKELYKIVLKEIHEALISLGYAIANPDVIFRIKKEREPCLKYRPCVEGCPIPKPDVLLRIKQEEAPYSSDPNNSEESITITSTDHPDVASVFTLSLKQEENQYYIQDQDLTGVESIDSPSNDRPVTQYHDWYYGTVMEGYNEAQEQLKQVTKNVKGDFVKVSDDKSRNRGHNPAYKQKAPSRDGVGDSKDSDSEEQESGQRDFLFLMLNQSLASPPEKTRAERRGLARYGDGCVLKELCSFLPAKAPAKHPCLETVLGVSVPWVLKWA</sequence>
<dbReference type="SMART" id="SM00349">
    <property type="entry name" value="KRAB"/>
    <property type="match status" value="1"/>
</dbReference>
<keyword evidence="5" id="KW-1185">Reference proteome</keyword>
<dbReference type="InterPro" id="IPR003655">
    <property type="entry name" value="aKRAB"/>
</dbReference>
<evidence type="ECO:0000259" key="2">
    <source>
        <dbReference type="PROSITE" id="PS50805"/>
    </source>
</evidence>
<feature type="domain" description="KRAB" evidence="2">
    <location>
        <begin position="11"/>
        <end position="82"/>
    </location>
</feature>
<dbReference type="AlphaFoldDB" id="A0AAV7VGY4"/>
<dbReference type="PANTHER" id="PTHR23232">
    <property type="entry name" value="KRAB DOMAIN C2H2 ZINC FINGER"/>
    <property type="match status" value="1"/>
</dbReference>
<dbReference type="GO" id="GO:0006355">
    <property type="term" value="P:regulation of DNA-templated transcription"/>
    <property type="evidence" value="ECO:0007669"/>
    <property type="project" value="InterPro"/>
</dbReference>
<dbReference type="PROSITE" id="PS50806">
    <property type="entry name" value="KRAB_RELATED"/>
    <property type="match status" value="1"/>
</dbReference>
<evidence type="ECO:0000313" key="4">
    <source>
        <dbReference type="EMBL" id="KAJ1199427.1"/>
    </source>
</evidence>
<dbReference type="Gene3D" id="6.10.140.140">
    <property type="match status" value="1"/>
</dbReference>
<feature type="compositionally biased region" description="Basic and acidic residues" evidence="1">
    <location>
        <begin position="189"/>
        <end position="198"/>
    </location>
</feature>
<dbReference type="InterPro" id="IPR036051">
    <property type="entry name" value="KRAB_dom_sf"/>
</dbReference>
<dbReference type="Pfam" id="PF01352">
    <property type="entry name" value="KRAB"/>
    <property type="match status" value="1"/>
</dbReference>
<dbReference type="PROSITE" id="PS50805">
    <property type="entry name" value="KRAB"/>
    <property type="match status" value="1"/>
</dbReference>